<proteinExistence type="predicted"/>
<reference evidence="1" key="1">
    <citation type="submission" date="2020-03" db="EMBL/GenBank/DDBJ databases">
        <authorList>
            <person name="Guo F."/>
        </authorList>
    </citation>
    <scope>NUCLEOTIDE SEQUENCE</scope>
    <source>
        <strain evidence="1">JCM 30134</strain>
    </source>
</reference>
<dbReference type="EMBL" id="JAAONZ010000001">
    <property type="protein sequence ID" value="NHO64335.1"/>
    <property type="molecule type" value="Genomic_DNA"/>
</dbReference>
<organism evidence="1 2">
    <name type="scientific">Pseudomaricurvus hydrocarbonicus</name>
    <dbReference type="NCBI Taxonomy" id="1470433"/>
    <lineage>
        <taxon>Bacteria</taxon>
        <taxon>Pseudomonadati</taxon>
        <taxon>Pseudomonadota</taxon>
        <taxon>Gammaproteobacteria</taxon>
        <taxon>Cellvibrionales</taxon>
        <taxon>Cellvibrionaceae</taxon>
        <taxon>Pseudomaricurvus</taxon>
    </lineage>
</organism>
<sequence>MESGKDVRIASVNVVDSEVHADDVSYSANVTDMDGNKQVIHDKIGLYVNTSERAMALDGCAAVSSPPEQLVLLTSCVQQ</sequence>
<protein>
    <submittedName>
        <fullName evidence="1">Uncharacterized protein</fullName>
    </submittedName>
</protein>
<comment type="caution">
    <text evidence="1">The sequence shown here is derived from an EMBL/GenBank/DDBJ whole genome shotgun (WGS) entry which is preliminary data.</text>
</comment>
<keyword evidence="2" id="KW-1185">Reference proteome</keyword>
<name>A0A9E5JTJ7_9GAMM</name>
<dbReference type="Proteomes" id="UP000787472">
    <property type="component" value="Unassembled WGS sequence"/>
</dbReference>
<gene>
    <name evidence="1" type="ORF">G8770_02080</name>
</gene>
<dbReference type="AlphaFoldDB" id="A0A9E5JTJ7"/>
<accession>A0A9E5JTJ7</accession>
<evidence type="ECO:0000313" key="2">
    <source>
        <dbReference type="Proteomes" id="UP000787472"/>
    </source>
</evidence>
<evidence type="ECO:0000313" key="1">
    <source>
        <dbReference type="EMBL" id="NHO64335.1"/>
    </source>
</evidence>